<dbReference type="EMBL" id="QLMI01000002">
    <property type="protein sequence ID" value="RAK24349.1"/>
    <property type="molecule type" value="Genomic_DNA"/>
</dbReference>
<keyword evidence="5" id="KW-1185">Reference proteome</keyword>
<sequence length="168" mass="18752">MKQLKTLAIAIVLFIGTQVSAQTKVAHIDVQALMTTMPEMKTAQDQMKKIQETYDKDYKNMVAEYQTKLQKYEQEAPTAGDALNETRSKEMQDMGSRIQQFEQTAKKELGQKEMDLIKPIMEKAQKAIQKVAKAKGVNYVLDATTGSGVLFAEGGIDLLADVKKELGF</sequence>
<evidence type="ECO:0000313" key="5">
    <source>
        <dbReference type="Proteomes" id="UP000249620"/>
    </source>
</evidence>
<dbReference type="GO" id="GO:0050821">
    <property type="term" value="P:protein stabilization"/>
    <property type="evidence" value="ECO:0007669"/>
    <property type="project" value="TreeGrafter"/>
</dbReference>
<dbReference type="Pfam" id="PF03938">
    <property type="entry name" value="OmpH"/>
    <property type="match status" value="1"/>
</dbReference>
<accession>A0A327Z289</accession>
<reference evidence="4 5" key="1">
    <citation type="submission" date="2018-06" db="EMBL/GenBank/DDBJ databases">
        <title>Genomic Encyclopedia of Type Strains, Phase III (KMG-III): the genomes of soil and plant-associated and newly described type strains.</title>
        <authorList>
            <person name="Whitman W."/>
        </authorList>
    </citation>
    <scope>NUCLEOTIDE SEQUENCE [LARGE SCALE GENOMIC DNA]</scope>
    <source>
        <strain evidence="4 5">CGMCC 1.12398</strain>
    </source>
</reference>
<dbReference type="RefSeq" id="WP_111566142.1">
    <property type="nucleotide sequence ID" value="NZ_QLMI01000002.1"/>
</dbReference>
<dbReference type="InterPro" id="IPR005632">
    <property type="entry name" value="Chaperone_Skp"/>
</dbReference>
<feature type="chain" id="PRO_5016263639" evidence="3">
    <location>
        <begin position="22"/>
        <end position="168"/>
    </location>
</feature>
<dbReference type="GO" id="GO:0005829">
    <property type="term" value="C:cytosol"/>
    <property type="evidence" value="ECO:0007669"/>
    <property type="project" value="TreeGrafter"/>
</dbReference>
<dbReference type="OrthoDB" id="1524711at2"/>
<dbReference type="AlphaFoldDB" id="A0A327Z289"/>
<evidence type="ECO:0000313" key="4">
    <source>
        <dbReference type="EMBL" id="RAK24349.1"/>
    </source>
</evidence>
<keyword evidence="2 3" id="KW-0732">Signal</keyword>
<organism evidence="4 5">
    <name type="scientific">Flavobacterium aquaticum</name>
    <dbReference type="NCBI Taxonomy" id="1236486"/>
    <lineage>
        <taxon>Bacteria</taxon>
        <taxon>Pseudomonadati</taxon>
        <taxon>Bacteroidota</taxon>
        <taxon>Flavobacteriia</taxon>
        <taxon>Flavobacteriales</taxon>
        <taxon>Flavobacteriaceae</taxon>
        <taxon>Flavobacterium</taxon>
    </lineage>
</organism>
<dbReference type="Gene3D" id="3.30.910.20">
    <property type="entry name" value="Skp domain"/>
    <property type="match status" value="1"/>
</dbReference>
<dbReference type="Proteomes" id="UP000249620">
    <property type="component" value="Unassembled WGS sequence"/>
</dbReference>
<dbReference type="GO" id="GO:0051082">
    <property type="term" value="F:unfolded protein binding"/>
    <property type="evidence" value="ECO:0007669"/>
    <property type="project" value="InterPro"/>
</dbReference>
<feature type="signal peptide" evidence="3">
    <location>
        <begin position="1"/>
        <end position="21"/>
    </location>
</feature>
<dbReference type="InterPro" id="IPR024930">
    <property type="entry name" value="Skp_dom_sf"/>
</dbReference>
<dbReference type="PANTHER" id="PTHR35089">
    <property type="entry name" value="CHAPERONE PROTEIN SKP"/>
    <property type="match status" value="1"/>
</dbReference>
<dbReference type="SUPFAM" id="SSF111384">
    <property type="entry name" value="OmpH-like"/>
    <property type="match status" value="1"/>
</dbReference>
<gene>
    <name evidence="4" type="ORF">B0I03_102206</name>
</gene>
<evidence type="ECO:0000256" key="3">
    <source>
        <dbReference type="SAM" id="SignalP"/>
    </source>
</evidence>
<comment type="similarity">
    <text evidence="1">Belongs to the Skp family.</text>
</comment>
<dbReference type="SMART" id="SM00935">
    <property type="entry name" value="OmpH"/>
    <property type="match status" value="1"/>
</dbReference>
<evidence type="ECO:0000256" key="1">
    <source>
        <dbReference type="ARBA" id="ARBA00009091"/>
    </source>
</evidence>
<evidence type="ECO:0000256" key="2">
    <source>
        <dbReference type="ARBA" id="ARBA00022729"/>
    </source>
</evidence>
<dbReference type="PANTHER" id="PTHR35089:SF1">
    <property type="entry name" value="CHAPERONE PROTEIN SKP"/>
    <property type="match status" value="1"/>
</dbReference>
<proteinExistence type="inferred from homology"/>
<name>A0A327Z289_9FLAO</name>
<comment type="caution">
    <text evidence="4">The sequence shown here is derived from an EMBL/GenBank/DDBJ whole genome shotgun (WGS) entry which is preliminary data.</text>
</comment>
<protein>
    <submittedName>
        <fullName evidence="4">Periplasmic chaperone for outer membrane proteins Skp</fullName>
    </submittedName>
</protein>